<comment type="caution">
    <text evidence="4">The sequence shown here is derived from an EMBL/GenBank/DDBJ whole genome shotgun (WGS) entry which is preliminary data.</text>
</comment>
<dbReference type="EMBL" id="ADBJ01000035">
    <property type="protein sequence ID" value="EFA79308.1"/>
    <property type="molecule type" value="Genomic_DNA"/>
</dbReference>
<dbReference type="InterPro" id="IPR011333">
    <property type="entry name" value="SKP1/BTB/POZ_sf"/>
</dbReference>
<reference evidence="4 5" key="1">
    <citation type="journal article" date="2011" name="Genome Res.">
        <title>Phylogeny-wide analysis of social amoeba genomes highlights ancient origins for complex intercellular communication.</title>
        <authorList>
            <person name="Heidel A.J."/>
            <person name="Lawal H.M."/>
            <person name="Felder M."/>
            <person name="Schilde C."/>
            <person name="Helps N.R."/>
            <person name="Tunggal B."/>
            <person name="Rivero F."/>
            <person name="John U."/>
            <person name="Schleicher M."/>
            <person name="Eichinger L."/>
            <person name="Platzer M."/>
            <person name="Noegel A.A."/>
            <person name="Schaap P."/>
            <person name="Gloeckner G."/>
        </authorList>
    </citation>
    <scope>NUCLEOTIDE SEQUENCE [LARGE SCALE GENOMIC DNA]</scope>
    <source>
        <strain evidence="5">ATCC 26659 / Pp 5 / PN500</strain>
    </source>
</reference>
<protein>
    <submittedName>
        <fullName evidence="4">Uncharacterized protein</fullName>
    </submittedName>
</protein>
<feature type="domain" description="TLDc" evidence="3">
    <location>
        <begin position="111"/>
        <end position="284"/>
    </location>
</feature>
<sequence length="284" mass="31355">MSTEEIIITLNVGGKEFQTSKSTLTKVAGSFFDNLISGKVEAGKSNSFFIDRDGEHFRYILNYLRDGDCLYPESIAYEVEKELKFYKVLPQSQSTSSSNSTQTTVSSPPSSALTSDLIDSEHFEIINKWLGNSKISELLFKASKDGFDATKFHANCDYKGATVSIIKSSCGNVFGGYNSQSWHSENKYYGDDKCFLFTLVNKHGVKPTKYIPNGANTNYVAGIDTYGPTFGSGHDLVISNNCNANKNSLQNFPTTYGDSTRNGKSTFAADYAFLVTDYEVYSVL</sequence>
<dbReference type="PROSITE" id="PS51886">
    <property type="entry name" value="TLDC"/>
    <property type="match status" value="1"/>
</dbReference>
<dbReference type="Pfam" id="PF02214">
    <property type="entry name" value="BTB_2"/>
    <property type="match status" value="1"/>
</dbReference>
<evidence type="ECO:0000313" key="4">
    <source>
        <dbReference type="EMBL" id="EFA79308.1"/>
    </source>
</evidence>
<evidence type="ECO:0000256" key="1">
    <source>
        <dbReference type="SAM" id="MobiDB-lite"/>
    </source>
</evidence>
<proteinExistence type="predicted"/>
<dbReference type="STRING" id="670386.D3BGS4"/>
<dbReference type="SUPFAM" id="SSF54695">
    <property type="entry name" value="POZ domain"/>
    <property type="match status" value="1"/>
</dbReference>
<dbReference type="GO" id="GO:0051260">
    <property type="term" value="P:protein homooligomerization"/>
    <property type="evidence" value="ECO:0007669"/>
    <property type="project" value="InterPro"/>
</dbReference>
<dbReference type="RefSeq" id="XP_020431429.1">
    <property type="nucleotide sequence ID" value="XM_020578560.1"/>
</dbReference>
<dbReference type="Pfam" id="PF07534">
    <property type="entry name" value="TLD"/>
    <property type="match status" value="1"/>
</dbReference>
<dbReference type="Gene3D" id="3.30.710.10">
    <property type="entry name" value="Potassium Channel Kv1.1, Chain A"/>
    <property type="match status" value="1"/>
</dbReference>
<dbReference type="InterPro" id="IPR045068">
    <property type="entry name" value="BACURD1-3"/>
</dbReference>
<dbReference type="InterPro" id="IPR000210">
    <property type="entry name" value="BTB/POZ_dom"/>
</dbReference>
<dbReference type="InterPro" id="IPR006571">
    <property type="entry name" value="TLDc_dom"/>
</dbReference>
<accession>D3BGS4</accession>
<dbReference type="Proteomes" id="UP000001396">
    <property type="component" value="Unassembled WGS sequence"/>
</dbReference>
<evidence type="ECO:0000259" key="2">
    <source>
        <dbReference type="PROSITE" id="PS50097"/>
    </source>
</evidence>
<dbReference type="InParanoid" id="D3BGS4"/>
<dbReference type="PANTHER" id="PTHR11145">
    <property type="entry name" value="BTB/POZ DOMAIN-CONTAINING ADAPTER FOR CUL3-MEDIATED RHOA DEGRADATION PROTEIN FAMILY MEMBER"/>
    <property type="match status" value="1"/>
</dbReference>
<dbReference type="AlphaFoldDB" id="D3BGS4"/>
<feature type="compositionally biased region" description="Low complexity" evidence="1">
    <location>
        <begin position="93"/>
        <end position="111"/>
    </location>
</feature>
<dbReference type="OMA" id="SWESACE"/>
<gene>
    <name evidence="4" type="ORF">PPL_07726</name>
</gene>
<dbReference type="InterPro" id="IPR003131">
    <property type="entry name" value="T1-type_BTB"/>
</dbReference>
<evidence type="ECO:0000313" key="5">
    <source>
        <dbReference type="Proteomes" id="UP000001396"/>
    </source>
</evidence>
<dbReference type="PROSITE" id="PS50097">
    <property type="entry name" value="BTB"/>
    <property type="match status" value="1"/>
</dbReference>
<feature type="domain" description="BTB" evidence="2">
    <location>
        <begin position="4"/>
        <end position="73"/>
    </location>
</feature>
<name>D3BGS4_HETP5</name>
<keyword evidence="5" id="KW-1185">Reference proteome</keyword>
<dbReference type="SMART" id="SM00584">
    <property type="entry name" value="TLDc"/>
    <property type="match status" value="1"/>
</dbReference>
<evidence type="ECO:0000259" key="3">
    <source>
        <dbReference type="PROSITE" id="PS51886"/>
    </source>
</evidence>
<feature type="region of interest" description="Disordered" evidence="1">
    <location>
        <begin position="93"/>
        <end position="113"/>
    </location>
</feature>
<organism evidence="4 5">
    <name type="scientific">Heterostelium pallidum (strain ATCC 26659 / Pp 5 / PN500)</name>
    <name type="common">Cellular slime mold</name>
    <name type="synonym">Polysphondylium pallidum</name>
    <dbReference type="NCBI Taxonomy" id="670386"/>
    <lineage>
        <taxon>Eukaryota</taxon>
        <taxon>Amoebozoa</taxon>
        <taxon>Evosea</taxon>
        <taxon>Eumycetozoa</taxon>
        <taxon>Dictyostelia</taxon>
        <taxon>Acytosteliales</taxon>
        <taxon>Acytosteliaceae</taxon>
        <taxon>Heterostelium</taxon>
    </lineage>
</organism>
<dbReference type="PANTHER" id="PTHR11145:SF8">
    <property type="entry name" value="RE57120P"/>
    <property type="match status" value="1"/>
</dbReference>
<dbReference type="GeneID" id="31363207"/>
<dbReference type="SMART" id="SM00225">
    <property type="entry name" value="BTB"/>
    <property type="match status" value="1"/>
</dbReference>